<dbReference type="EMBL" id="JAGGJU010000016">
    <property type="protein sequence ID" value="MBP1853268.1"/>
    <property type="molecule type" value="Genomic_DNA"/>
</dbReference>
<name>A0ABS4E5T4_9HYPH</name>
<gene>
    <name evidence="1" type="ORF">J2Z17_004729</name>
</gene>
<reference evidence="1 2" key="1">
    <citation type="submission" date="2021-03" db="EMBL/GenBank/DDBJ databases">
        <title>Genomic Encyclopedia of Type Strains, Phase IV (KMG-IV): sequencing the most valuable type-strain genomes for metagenomic binning, comparative biology and taxonomic classification.</title>
        <authorList>
            <person name="Goeker M."/>
        </authorList>
    </citation>
    <scope>NUCLEOTIDE SEQUENCE [LARGE SCALE GENOMIC DNA]</scope>
    <source>
        <strain evidence="1 2">DSM 21600</strain>
    </source>
</reference>
<comment type="caution">
    <text evidence="1">The sequence shown here is derived from an EMBL/GenBank/DDBJ whole genome shotgun (WGS) entry which is preliminary data.</text>
</comment>
<dbReference type="Proteomes" id="UP000759443">
    <property type="component" value="Unassembled WGS sequence"/>
</dbReference>
<evidence type="ECO:0000313" key="2">
    <source>
        <dbReference type="Proteomes" id="UP000759443"/>
    </source>
</evidence>
<organism evidence="1 2">
    <name type="scientific">Rhizobium halophytocola</name>
    <dbReference type="NCBI Taxonomy" id="735519"/>
    <lineage>
        <taxon>Bacteria</taxon>
        <taxon>Pseudomonadati</taxon>
        <taxon>Pseudomonadota</taxon>
        <taxon>Alphaproteobacteria</taxon>
        <taxon>Hyphomicrobiales</taxon>
        <taxon>Rhizobiaceae</taxon>
        <taxon>Rhizobium/Agrobacterium group</taxon>
        <taxon>Rhizobium</taxon>
    </lineage>
</organism>
<evidence type="ECO:0000313" key="1">
    <source>
        <dbReference type="EMBL" id="MBP1853268.1"/>
    </source>
</evidence>
<sequence length="215" mass="23999">MADNVKKIASNKKEWAYFEKYVRAQGDGDLLDFLSAKLARNEIYDRYLSEVAEIRVDALKPYRLAGEKIWTATYNACVVKGVQSEPARRAAANSPAFEKLLKKARIAAVEKFQTDHYDDYRKSDDFRDFALTKVNGKKIAKALKFPASTADDLALAKIYLIMGEETKAKAPIRRANEEQFTALAAKAKNPRAGIRGPSESDVIDGLKNYKLTVGA</sequence>
<keyword evidence="2" id="KW-1185">Reference proteome</keyword>
<proteinExistence type="predicted"/>
<dbReference type="RefSeq" id="WP_209948924.1">
    <property type="nucleotide sequence ID" value="NZ_JAGGJU010000016.1"/>
</dbReference>
<accession>A0ABS4E5T4</accession>
<protein>
    <submittedName>
        <fullName evidence="1">Uncharacterized protein</fullName>
    </submittedName>
</protein>